<gene>
    <name evidence="6" type="ORF">ABVK50_18955</name>
</gene>
<reference evidence="6" key="1">
    <citation type="submission" date="2024-06" db="EMBL/GenBank/DDBJ databases">
        <title>Mesorhizobium karijinii sp. nov., a symbiont of the iconic Swainsona formosa from arid Australia.</title>
        <authorList>
            <person name="Hill Y.J."/>
            <person name="Watkin E.L.J."/>
            <person name="O'Hara G.W."/>
            <person name="Terpolilli J."/>
            <person name="Tye M.L."/>
            <person name="Kohlmeier M.G."/>
        </authorList>
    </citation>
    <scope>NUCLEOTIDE SEQUENCE</scope>
    <source>
        <strain evidence="6">WSM2240</strain>
    </source>
</reference>
<organism evidence="6">
    <name type="scientific">Mesorhizobium sp. WSM2240</name>
    <dbReference type="NCBI Taxonomy" id="3228851"/>
    <lineage>
        <taxon>Bacteria</taxon>
        <taxon>Pseudomonadati</taxon>
        <taxon>Pseudomonadota</taxon>
        <taxon>Alphaproteobacteria</taxon>
        <taxon>Hyphomicrobiales</taxon>
        <taxon>Phyllobacteriaceae</taxon>
        <taxon>Mesorhizobium</taxon>
    </lineage>
</organism>
<dbReference type="PANTHER" id="PTHR42978">
    <property type="entry name" value="QUORUM-QUENCHING LACTONASE YTNP-RELATED-RELATED"/>
    <property type="match status" value="1"/>
</dbReference>
<name>A0AAU8CKT6_9HYPH</name>
<dbReference type="SMART" id="SM00849">
    <property type="entry name" value="Lactamase_B"/>
    <property type="match status" value="1"/>
</dbReference>
<keyword evidence="4" id="KW-0862">Zinc</keyword>
<dbReference type="PANTHER" id="PTHR42978:SF6">
    <property type="entry name" value="QUORUM-QUENCHING LACTONASE YTNP-RELATED"/>
    <property type="match status" value="1"/>
</dbReference>
<dbReference type="Pfam" id="PF00753">
    <property type="entry name" value="Lactamase_B"/>
    <property type="match status" value="1"/>
</dbReference>
<dbReference type="PROSITE" id="PS51318">
    <property type="entry name" value="TAT"/>
    <property type="match status" value="1"/>
</dbReference>
<dbReference type="GO" id="GO:0016787">
    <property type="term" value="F:hydrolase activity"/>
    <property type="evidence" value="ECO:0007669"/>
    <property type="project" value="UniProtKB-KW"/>
</dbReference>
<sequence>MLVLDRRSLLKAAAAGAVATASTSSTDVTAASPDVAVEAPGFYRFRLGEFHIAALCDGVFFLPMDSIATNADAGERKAYFDAHYMTADVFPLQASPLLIETGEKRILVDTGVGPGQDWAPAAGRLGKSLEEAGVTPDAIDLIVLTHCHVDHVGGLDAAAAKQFPNAEVLLSETELDLWNSPDAASKVPEWAAPGVPHLQEVFASLGDRVRPIRGGADVVTGVVSLDTSGHTQGHMSLLVGSGEEQLLITGDAVPSIHIAFDRPEWQIIWDHDREKGAKTRRALLDRAAHDRLLVAGYHYPFPGVGHVVKEGNGFRWLPTEWVWGG</sequence>
<evidence type="ECO:0000313" key="6">
    <source>
        <dbReference type="EMBL" id="XCG47348.1"/>
    </source>
</evidence>
<dbReference type="EMBL" id="CP159253">
    <property type="protein sequence ID" value="XCG47348.1"/>
    <property type="molecule type" value="Genomic_DNA"/>
</dbReference>
<dbReference type="GO" id="GO:0046872">
    <property type="term" value="F:metal ion binding"/>
    <property type="evidence" value="ECO:0007669"/>
    <property type="project" value="UniProtKB-KW"/>
</dbReference>
<dbReference type="InterPro" id="IPR051013">
    <property type="entry name" value="MBL_superfamily_lactonases"/>
</dbReference>
<comment type="similarity">
    <text evidence="1">Belongs to the metallo-beta-lactamase superfamily.</text>
</comment>
<keyword evidence="2" id="KW-0479">Metal-binding</keyword>
<accession>A0AAU8CKT6</accession>
<dbReference type="InterPro" id="IPR036866">
    <property type="entry name" value="RibonucZ/Hydroxyglut_hydro"/>
</dbReference>
<keyword evidence="3" id="KW-0378">Hydrolase</keyword>
<dbReference type="InterPro" id="IPR006311">
    <property type="entry name" value="TAT_signal"/>
</dbReference>
<dbReference type="AlphaFoldDB" id="A0AAU8CKT6"/>
<evidence type="ECO:0000259" key="5">
    <source>
        <dbReference type="SMART" id="SM00849"/>
    </source>
</evidence>
<protein>
    <submittedName>
        <fullName evidence="6">MBL fold metallo-hydrolase</fullName>
    </submittedName>
</protein>
<proteinExistence type="inferred from homology"/>
<dbReference type="Gene3D" id="3.60.15.10">
    <property type="entry name" value="Ribonuclease Z/Hydroxyacylglutathione hydrolase-like"/>
    <property type="match status" value="1"/>
</dbReference>
<dbReference type="CDD" id="cd07720">
    <property type="entry name" value="OPHC2-like_MBL-fold"/>
    <property type="match status" value="1"/>
</dbReference>
<dbReference type="InterPro" id="IPR001279">
    <property type="entry name" value="Metallo-B-lactamas"/>
</dbReference>
<dbReference type="SUPFAM" id="SSF56281">
    <property type="entry name" value="Metallo-hydrolase/oxidoreductase"/>
    <property type="match status" value="1"/>
</dbReference>
<evidence type="ECO:0000256" key="3">
    <source>
        <dbReference type="ARBA" id="ARBA00022801"/>
    </source>
</evidence>
<evidence type="ECO:0000256" key="4">
    <source>
        <dbReference type="ARBA" id="ARBA00022833"/>
    </source>
</evidence>
<evidence type="ECO:0000256" key="2">
    <source>
        <dbReference type="ARBA" id="ARBA00022723"/>
    </source>
</evidence>
<dbReference type="RefSeq" id="WP_353645099.1">
    <property type="nucleotide sequence ID" value="NZ_CP159253.1"/>
</dbReference>
<feature type="domain" description="Metallo-beta-lactamase" evidence="5">
    <location>
        <begin position="93"/>
        <end position="297"/>
    </location>
</feature>
<evidence type="ECO:0000256" key="1">
    <source>
        <dbReference type="ARBA" id="ARBA00007749"/>
    </source>
</evidence>